<accession>A0A448Z6M3</accession>
<keyword evidence="2" id="KW-0472">Membrane</keyword>
<dbReference type="AlphaFoldDB" id="A0A448Z6M3"/>
<evidence type="ECO:0000313" key="3">
    <source>
        <dbReference type="EMBL" id="VEU37680.1"/>
    </source>
</evidence>
<name>A0A448Z6M3_9STRA</name>
<reference evidence="3 4" key="1">
    <citation type="submission" date="2019-01" db="EMBL/GenBank/DDBJ databases">
        <authorList>
            <person name="Ferrante I. M."/>
        </authorList>
    </citation>
    <scope>NUCLEOTIDE SEQUENCE [LARGE SCALE GENOMIC DNA]</scope>
    <source>
        <strain evidence="3 4">B856</strain>
    </source>
</reference>
<proteinExistence type="predicted"/>
<dbReference type="EMBL" id="CAACVS010000137">
    <property type="protein sequence ID" value="VEU37680.1"/>
    <property type="molecule type" value="Genomic_DNA"/>
</dbReference>
<feature type="transmembrane region" description="Helical" evidence="2">
    <location>
        <begin position="140"/>
        <end position="161"/>
    </location>
</feature>
<feature type="region of interest" description="Disordered" evidence="1">
    <location>
        <begin position="73"/>
        <end position="124"/>
    </location>
</feature>
<keyword evidence="2" id="KW-1133">Transmembrane helix</keyword>
<keyword evidence="4" id="KW-1185">Reference proteome</keyword>
<dbReference type="Proteomes" id="UP000291116">
    <property type="component" value="Unassembled WGS sequence"/>
</dbReference>
<organism evidence="3 4">
    <name type="scientific">Pseudo-nitzschia multistriata</name>
    <dbReference type="NCBI Taxonomy" id="183589"/>
    <lineage>
        <taxon>Eukaryota</taxon>
        <taxon>Sar</taxon>
        <taxon>Stramenopiles</taxon>
        <taxon>Ochrophyta</taxon>
        <taxon>Bacillariophyta</taxon>
        <taxon>Bacillariophyceae</taxon>
        <taxon>Bacillariophycidae</taxon>
        <taxon>Bacillariales</taxon>
        <taxon>Bacillariaceae</taxon>
        <taxon>Pseudo-nitzschia</taxon>
    </lineage>
</organism>
<evidence type="ECO:0000256" key="1">
    <source>
        <dbReference type="SAM" id="MobiDB-lite"/>
    </source>
</evidence>
<sequence>MRQTQEKLQHRRHRPMYLAPSAVVLQQFSSGSNDSSDNVGFDCGDDRDNDGCIDDLRIPLFVKIPMDDRFRMPILSPPSSNGSRANNESVPTSSTSIPEQQPQPWAFPPTPPQHQGHHEPSFSSTRIGPFSERFIRFFTALYYLVSDFITLILVCVVGLFFDVKVQVVNHRSHRRRGRISLRNNLYRAEDRRYNSSDLLRPLPPEMDERPLLMEDDMV</sequence>
<gene>
    <name evidence="3" type="ORF">PSNMU_V1.4_AUG-EV-PASAV3_0045070</name>
</gene>
<keyword evidence="2" id="KW-0812">Transmembrane</keyword>
<protein>
    <submittedName>
        <fullName evidence="3">Uncharacterized protein</fullName>
    </submittedName>
</protein>
<feature type="compositionally biased region" description="Polar residues" evidence="1">
    <location>
        <begin position="77"/>
        <end position="99"/>
    </location>
</feature>
<evidence type="ECO:0000313" key="4">
    <source>
        <dbReference type="Proteomes" id="UP000291116"/>
    </source>
</evidence>
<evidence type="ECO:0000256" key="2">
    <source>
        <dbReference type="SAM" id="Phobius"/>
    </source>
</evidence>